<evidence type="ECO:0000313" key="3">
    <source>
        <dbReference type="Proteomes" id="UP000789342"/>
    </source>
</evidence>
<dbReference type="OrthoDB" id="2334714at2759"/>
<sequence length="225" mass="25643">DYEIQRAIRAQRVQRPRIIVLHKGKPVYQNHEEADANLVLKAAVASRRHRREIAVMQQRSSFIFGGEKYDAPLLKSDDTTDISSESNKNDMSQDSKLETNSSVEDEVTRLSVTPKESQVNVISEESQVNMMSEESQVNMISEESKVNVISEESNGTKTNNFISEEKINTPRPLAIPTHNSSIVKKVTKSVKKFLGLKKERGRNSVMPIYKFLKKNPLRKDIEEKK</sequence>
<dbReference type="EMBL" id="CAJVPV010004087">
    <property type="protein sequence ID" value="CAG8566170.1"/>
    <property type="molecule type" value="Genomic_DNA"/>
</dbReference>
<evidence type="ECO:0000313" key="2">
    <source>
        <dbReference type="EMBL" id="CAG8566170.1"/>
    </source>
</evidence>
<feature type="region of interest" description="Disordered" evidence="1">
    <location>
        <begin position="74"/>
        <end position="116"/>
    </location>
</feature>
<dbReference type="Proteomes" id="UP000789342">
    <property type="component" value="Unassembled WGS sequence"/>
</dbReference>
<accession>A0A9N9BH81</accession>
<reference evidence="2" key="1">
    <citation type="submission" date="2021-06" db="EMBL/GenBank/DDBJ databases">
        <authorList>
            <person name="Kallberg Y."/>
            <person name="Tangrot J."/>
            <person name="Rosling A."/>
        </authorList>
    </citation>
    <scope>NUCLEOTIDE SEQUENCE</scope>
    <source>
        <strain evidence="2">CL551</strain>
    </source>
</reference>
<organism evidence="2 3">
    <name type="scientific">Acaulospora morrowiae</name>
    <dbReference type="NCBI Taxonomy" id="94023"/>
    <lineage>
        <taxon>Eukaryota</taxon>
        <taxon>Fungi</taxon>
        <taxon>Fungi incertae sedis</taxon>
        <taxon>Mucoromycota</taxon>
        <taxon>Glomeromycotina</taxon>
        <taxon>Glomeromycetes</taxon>
        <taxon>Diversisporales</taxon>
        <taxon>Acaulosporaceae</taxon>
        <taxon>Acaulospora</taxon>
    </lineage>
</organism>
<protein>
    <submittedName>
        <fullName evidence="2">11305_t:CDS:1</fullName>
    </submittedName>
</protein>
<evidence type="ECO:0000256" key="1">
    <source>
        <dbReference type="SAM" id="MobiDB-lite"/>
    </source>
</evidence>
<keyword evidence="3" id="KW-1185">Reference proteome</keyword>
<comment type="caution">
    <text evidence="2">The sequence shown here is derived from an EMBL/GenBank/DDBJ whole genome shotgun (WGS) entry which is preliminary data.</text>
</comment>
<dbReference type="AlphaFoldDB" id="A0A9N9BH81"/>
<feature type="non-terminal residue" evidence="2">
    <location>
        <position position="1"/>
    </location>
</feature>
<name>A0A9N9BH81_9GLOM</name>
<proteinExistence type="predicted"/>
<gene>
    <name evidence="2" type="ORF">AMORRO_LOCUS6249</name>
</gene>
<feature type="compositionally biased region" description="Basic and acidic residues" evidence="1">
    <location>
        <begin position="87"/>
        <end position="97"/>
    </location>
</feature>